<protein>
    <submittedName>
        <fullName evidence="1">Uncharacterized protein</fullName>
    </submittedName>
</protein>
<evidence type="ECO:0000313" key="2">
    <source>
        <dbReference type="Proteomes" id="UP000035085"/>
    </source>
</evidence>
<accession>A0ABN4FRY1</accession>
<sequence length="425" mass="45007">MQNRKLPNDRSGIVDPALTSGPDGVEAVAHTATPFLFHSSKDLPMTFGIQPLNQPPGAGGLAFLAPVALNPQAGMADAAGMPVVEIANVANVRAESPVHPWRVPRPSLDIEATGRDHDAFGKSTPEFRAGFASASAVASPNDVTDETVFGAFSPALADVDAVDVFDTSLATARLSAPRTAQPVLCAASLATLHVCASAQNANTRVVALEGRNHPVVMPDGRSERAQICRDIVNGSLLGTDGRNGTVPFDTSRTDVTKTVADTARRWTGKPLLAGKKEWTTACLMNTPPGKFVGELNDRLHAGKRLLPPRESTEWMLRVGFSDGLPMHQAFVRGDLPGTVGLGTDEWVKLALGIEQLGERHWDMRHVEVVDAAAMPATNTRAFTALATSLSSTAPHIATQRLRNQLTMRGIPTVPAEATSRAPDVA</sequence>
<evidence type="ECO:0000313" key="1">
    <source>
        <dbReference type="EMBL" id="AJP58474.2"/>
    </source>
</evidence>
<keyword evidence="2" id="KW-1185">Reference proteome</keyword>
<organism evidence="1 2">
    <name type="scientific">Pandoraea vervacti</name>
    <dbReference type="NCBI Taxonomy" id="656178"/>
    <lineage>
        <taxon>Bacteria</taxon>
        <taxon>Pseudomonadati</taxon>
        <taxon>Pseudomonadota</taxon>
        <taxon>Betaproteobacteria</taxon>
        <taxon>Burkholderiales</taxon>
        <taxon>Burkholderiaceae</taxon>
        <taxon>Pandoraea</taxon>
    </lineage>
</organism>
<reference evidence="2" key="1">
    <citation type="submission" date="2015-02" db="EMBL/GenBank/DDBJ databases">
        <title>Complete Genome Sequencing of Pandoraea vervacti NS15 sp. nov.</title>
        <authorList>
            <person name="Chan K.-G."/>
        </authorList>
    </citation>
    <scope>NUCLEOTIDE SEQUENCE [LARGE SCALE GENOMIC DNA]</scope>
    <source>
        <strain evidence="2">NS15</strain>
    </source>
</reference>
<dbReference type="EMBL" id="CP010897">
    <property type="protein sequence ID" value="AJP58474.2"/>
    <property type="molecule type" value="Genomic_DNA"/>
</dbReference>
<name>A0ABN4FRY1_9BURK</name>
<gene>
    <name evidence="1" type="ORF">UC34_18970</name>
</gene>
<proteinExistence type="predicted"/>
<dbReference type="Proteomes" id="UP000035085">
    <property type="component" value="Chromosome"/>
</dbReference>